<keyword evidence="9" id="KW-1185">Reference proteome</keyword>
<evidence type="ECO:0000256" key="2">
    <source>
        <dbReference type="ARBA" id="ARBA00022573"/>
    </source>
</evidence>
<dbReference type="EMBL" id="JAJEPX010000007">
    <property type="protein sequence ID" value="MCC2176305.1"/>
    <property type="molecule type" value="Genomic_DNA"/>
</dbReference>
<dbReference type="PANTHER" id="PTHR43182:SF1">
    <property type="entry name" value="COBALT-PRECORRIN-7 C(5)-METHYLTRANSFERASE"/>
    <property type="match status" value="1"/>
</dbReference>
<comment type="caution">
    <text evidence="8">The sequence shown here is derived from an EMBL/GenBank/DDBJ whole genome shotgun (WGS) entry which is preliminary data.</text>
</comment>
<accession>A0AAW4VXY5</accession>
<evidence type="ECO:0000259" key="6">
    <source>
        <dbReference type="Pfam" id="PF00590"/>
    </source>
</evidence>
<name>A0AAW4VXY5_9FIRM</name>
<keyword evidence="4" id="KW-0808">Transferase</keyword>
<dbReference type="InterPro" id="IPR012818">
    <property type="entry name" value="CbiE"/>
</dbReference>
<evidence type="ECO:0000256" key="5">
    <source>
        <dbReference type="ARBA" id="ARBA00022691"/>
    </source>
</evidence>
<evidence type="ECO:0000313" key="9">
    <source>
        <dbReference type="Proteomes" id="UP001298753"/>
    </source>
</evidence>
<dbReference type="InterPro" id="IPR014008">
    <property type="entry name" value="Cbl_synth_MTase_CbiT"/>
</dbReference>
<dbReference type="InterPro" id="IPR035996">
    <property type="entry name" value="4pyrrol_Methylase_sf"/>
</dbReference>
<keyword evidence="8" id="KW-0560">Oxidoreductase</keyword>
<dbReference type="GO" id="GO:0008276">
    <property type="term" value="F:protein methyltransferase activity"/>
    <property type="evidence" value="ECO:0007669"/>
    <property type="project" value="InterPro"/>
</dbReference>
<dbReference type="GO" id="GO:0032259">
    <property type="term" value="P:methylation"/>
    <property type="evidence" value="ECO:0007669"/>
    <property type="project" value="UniProtKB-KW"/>
</dbReference>
<dbReference type="InterPro" id="IPR003723">
    <property type="entry name" value="Precorrin-6x_reduct"/>
</dbReference>
<dbReference type="SUPFAM" id="SSF53335">
    <property type="entry name" value="S-adenosyl-L-methionine-dependent methyltransferases"/>
    <property type="match status" value="1"/>
</dbReference>
<comment type="pathway">
    <text evidence="1">Cofactor biosynthesis; adenosylcobalamin biosynthesis.</text>
</comment>
<proteinExistence type="predicted"/>
<dbReference type="PANTHER" id="PTHR43182">
    <property type="entry name" value="COBALT-PRECORRIN-6B C(15)-METHYLTRANSFERASE (DECARBOXYLATING)"/>
    <property type="match status" value="1"/>
</dbReference>
<dbReference type="AlphaFoldDB" id="A0AAW4VXY5"/>
<evidence type="ECO:0000256" key="3">
    <source>
        <dbReference type="ARBA" id="ARBA00022603"/>
    </source>
</evidence>
<dbReference type="InterPro" id="IPR014777">
    <property type="entry name" value="4pyrrole_Mease_sub1"/>
</dbReference>
<feature type="domain" description="Methyltransferase" evidence="7">
    <location>
        <begin position="493"/>
        <end position="556"/>
    </location>
</feature>
<gene>
    <name evidence="8" type="primary">cobK</name>
    <name evidence="8" type="ORF">LKD22_04050</name>
</gene>
<dbReference type="PROSITE" id="PS51014">
    <property type="entry name" value="COBK_CBIJ"/>
    <property type="match status" value="1"/>
</dbReference>
<evidence type="ECO:0000313" key="8">
    <source>
        <dbReference type="EMBL" id="MCC2176305.1"/>
    </source>
</evidence>
<dbReference type="GeneID" id="98659586"/>
<dbReference type="Gene3D" id="3.40.50.150">
    <property type="entry name" value="Vaccinia Virus protein VP39"/>
    <property type="match status" value="1"/>
</dbReference>
<dbReference type="Proteomes" id="UP001298753">
    <property type="component" value="Unassembled WGS sequence"/>
</dbReference>
<dbReference type="InterPro" id="IPR000878">
    <property type="entry name" value="4pyrrol_Mease"/>
</dbReference>
<dbReference type="Pfam" id="PF02571">
    <property type="entry name" value="CbiJ"/>
    <property type="match status" value="1"/>
</dbReference>
<keyword evidence="2" id="KW-0169">Cobalamin biosynthesis</keyword>
<dbReference type="NCBIfam" id="TIGR02467">
    <property type="entry name" value="CbiE"/>
    <property type="match status" value="1"/>
</dbReference>
<dbReference type="Gene3D" id="3.40.1010.10">
    <property type="entry name" value="Cobalt-precorrin-4 Transmethylase, Domain 1"/>
    <property type="match status" value="1"/>
</dbReference>
<dbReference type="Pfam" id="PF00590">
    <property type="entry name" value="TP_methylase"/>
    <property type="match status" value="1"/>
</dbReference>
<protein>
    <submittedName>
        <fullName evidence="8">Precorrin-6A reductase</fullName>
        <ecNumber evidence="8">1.3.1.54</ecNumber>
    </submittedName>
</protein>
<dbReference type="InterPro" id="IPR025714">
    <property type="entry name" value="Methyltranfer_dom"/>
</dbReference>
<dbReference type="GO" id="GO:0016994">
    <property type="term" value="F:precorrin-6A reductase activity"/>
    <property type="evidence" value="ECO:0007669"/>
    <property type="project" value="UniProtKB-EC"/>
</dbReference>
<feature type="domain" description="Tetrapyrrole methylase" evidence="6">
    <location>
        <begin position="257"/>
        <end position="438"/>
    </location>
</feature>
<evidence type="ECO:0000256" key="1">
    <source>
        <dbReference type="ARBA" id="ARBA00004953"/>
    </source>
</evidence>
<dbReference type="CDD" id="cd11644">
    <property type="entry name" value="Precorrin-6Y-MT"/>
    <property type="match status" value="1"/>
</dbReference>
<dbReference type="InterPro" id="IPR050714">
    <property type="entry name" value="Cobalamin_biosynth_MTase"/>
</dbReference>
<organism evidence="8 9">
    <name type="scientific">Agathobaculum butyriciproducens</name>
    <dbReference type="NCBI Taxonomy" id="1628085"/>
    <lineage>
        <taxon>Bacteria</taxon>
        <taxon>Bacillati</taxon>
        <taxon>Bacillota</taxon>
        <taxon>Clostridia</taxon>
        <taxon>Eubacteriales</taxon>
        <taxon>Butyricicoccaceae</taxon>
        <taxon>Agathobaculum</taxon>
    </lineage>
</organism>
<dbReference type="Pfam" id="PF13847">
    <property type="entry name" value="Methyltransf_31"/>
    <property type="match status" value="1"/>
</dbReference>
<dbReference type="NCBIfam" id="TIGR00715">
    <property type="entry name" value="precor6x_red"/>
    <property type="match status" value="1"/>
</dbReference>
<dbReference type="CDD" id="cd02440">
    <property type="entry name" value="AdoMet_MTases"/>
    <property type="match status" value="1"/>
</dbReference>
<evidence type="ECO:0000259" key="7">
    <source>
        <dbReference type="Pfam" id="PF13847"/>
    </source>
</evidence>
<dbReference type="InterPro" id="IPR029063">
    <property type="entry name" value="SAM-dependent_MTases_sf"/>
</dbReference>
<dbReference type="EC" id="1.3.1.54" evidence="8"/>
<sequence length="650" mass="69497">MKLMIFSGTTEGHDLCRFLSKNNVQAEVFVATEYGAAVMEPMAGITVHEGRLDEREMEKRLTSDTLLIDATHPYAAAVTDNLRAACAKSGARYERLLRPALPYQNCEIVLDTAAAVDWLNAHPGKVLLTTGSKELEAYTAVQDFQTRLFPRVLPTASVLEKCAALGFPGAHIIAMQGPFSQAMNAALLRATGAKILVTKDTGVSGGFAEKVAAAEEVGAKVLVIARPRMENGKNQVEMQRFLTELLGLQPEKVQRIFTIIGAGMGTADTLTGEAVRALETAEAVFATKRLAALSPKAEVCAFSELAEQAIQCTEKHISLLVSGDVGFFSAAGKLRERLLPYGGVTLVPGLSSMQYMCAKCGISYENLCFKSLHGRTGNILGAVSYHLATFALTGGENNAQAVCNSLTDAGLGALPVHLGENLGAENERIMHGTAAEIAQLSCPDLAVLLIENPRAANKNEPIRDEMLTRGKVPMTKEEVRWVSVNRLTVRPTDTVWDVGAGTGAVTLELARKASDGTVYAVERKPEAVALLHENRIKLGGYNVKIIEGPAPEALENLPAPDCVFVGGSGGRMREILTLAREKNPEVRVVVNAIALETLFAAQTALKELGFSDIEITQLAATRGKPVGAYTMLTANNPVFILSGRAANDTK</sequence>
<dbReference type="NCBIfam" id="TIGR02469">
    <property type="entry name" value="CbiT"/>
    <property type="match status" value="1"/>
</dbReference>
<dbReference type="RefSeq" id="WP_227600302.1">
    <property type="nucleotide sequence ID" value="NZ_JAJEPX010000007.1"/>
</dbReference>
<dbReference type="GO" id="GO:0009236">
    <property type="term" value="P:cobalamin biosynthetic process"/>
    <property type="evidence" value="ECO:0007669"/>
    <property type="project" value="UniProtKB-KW"/>
</dbReference>
<reference evidence="8 9" key="1">
    <citation type="submission" date="2021-10" db="EMBL/GenBank/DDBJ databases">
        <title>Anaerobic single-cell dispensing facilitates the cultivation of human gut bacteria.</title>
        <authorList>
            <person name="Afrizal A."/>
        </authorList>
    </citation>
    <scope>NUCLEOTIDE SEQUENCE [LARGE SCALE GENOMIC DNA]</scope>
    <source>
        <strain evidence="8 9">CLA-AA-H270</strain>
    </source>
</reference>
<keyword evidence="3" id="KW-0489">Methyltransferase</keyword>
<evidence type="ECO:0000256" key="4">
    <source>
        <dbReference type="ARBA" id="ARBA00022679"/>
    </source>
</evidence>
<keyword evidence="5" id="KW-0949">S-adenosyl-L-methionine</keyword>
<dbReference type="SUPFAM" id="SSF53790">
    <property type="entry name" value="Tetrapyrrole methylase"/>
    <property type="match status" value="1"/>
</dbReference>